<name>A0A319DT21_ASPSB</name>
<dbReference type="STRING" id="1448318.A0A319DT21"/>
<dbReference type="VEuPathDB" id="FungiDB:BO78DRAFT_424118"/>
<evidence type="ECO:0000313" key="2">
    <source>
        <dbReference type="EMBL" id="PYI00861.1"/>
    </source>
</evidence>
<feature type="region of interest" description="Disordered" evidence="1">
    <location>
        <begin position="1"/>
        <end position="28"/>
    </location>
</feature>
<protein>
    <submittedName>
        <fullName evidence="2">Uncharacterized protein</fullName>
    </submittedName>
</protein>
<proteinExistence type="predicted"/>
<accession>A0A319DT21</accession>
<dbReference type="AlphaFoldDB" id="A0A319DT21"/>
<gene>
    <name evidence="2" type="ORF">BO78DRAFT_424118</name>
</gene>
<evidence type="ECO:0000256" key="1">
    <source>
        <dbReference type="SAM" id="MobiDB-lite"/>
    </source>
</evidence>
<dbReference type="OrthoDB" id="194443at2759"/>
<dbReference type="Proteomes" id="UP000248423">
    <property type="component" value="Unassembled WGS sequence"/>
</dbReference>
<sequence>MPPQGHHHYHAVPHRQNLRNHPIRPPHGLDMIKLPGSENDAAEYIKRTILPNPYRTLFGPQYEETDPSISTAHLTTHHVTSAVALPKGHPVRCVLVQAVVNAFLCDDNHKFVREVQEIPEFVLDALRETKKALKSTARLGRSVSMNPPDHMPGFYTAPEAPETYTSWRYHTV</sequence>
<reference evidence="2 3" key="1">
    <citation type="submission" date="2018-02" db="EMBL/GenBank/DDBJ databases">
        <title>The genomes of Aspergillus section Nigri reveals drivers in fungal speciation.</title>
        <authorList>
            <consortium name="DOE Joint Genome Institute"/>
            <person name="Vesth T.C."/>
            <person name="Nybo J."/>
            <person name="Theobald S."/>
            <person name="Brandl J."/>
            <person name="Frisvad J.C."/>
            <person name="Nielsen K.F."/>
            <person name="Lyhne E.K."/>
            <person name="Kogle M.E."/>
            <person name="Kuo A."/>
            <person name="Riley R."/>
            <person name="Clum A."/>
            <person name="Nolan M."/>
            <person name="Lipzen A."/>
            <person name="Salamov A."/>
            <person name="Henrissat B."/>
            <person name="Wiebenga A."/>
            <person name="De vries R.P."/>
            <person name="Grigoriev I.V."/>
            <person name="Mortensen U.H."/>
            <person name="Andersen M.R."/>
            <person name="Baker S.E."/>
        </authorList>
    </citation>
    <scope>NUCLEOTIDE SEQUENCE [LARGE SCALE GENOMIC DNA]</scope>
    <source>
        <strain evidence="2 3">CBS 121057</strain>
    </source>
</reference>
<evidence type="ECO:0000313" key="3">
    <source>
        <dbReference type="Proteomes" id="UP000248423"/>
    </source>
</evidence>
<feature type="compositionally biased region" description="Basic residues" evidence="1">
    <location>
        <begin position="1"/>
        <end position="24"/>
    </location>
</feature>
<keyword evidence="3" id="KW-1185">Reference proteome</keyword>
<organism evidence="2 3">
    <name type="scientific">Aspergillus sclerotiicarbonarius (strain CBS 121057 / IBT 28362)</name>
    <dbReference type="NCBI Taxonomy" id="1448318"/>
    <lineage>
        <taxon>Eukaryota</taxon>
        <taxon>Fungi</taxon>
        <taxon>Dikarya</taxon>
        <taxon>Ascomycota</taxon>
        <taxon>Pezizomycotina</taxon>
        <taxon>Eurotiomycetes</taxon>
        <taxon>Eurotiomycetidae</taxon>
        <taxon>Eurotiales</taxon>
        <taxon>Aspergillaceae</taxon>
        <taxon>Aspergillus</taxon>
        <taxon>Aspergillus subgen. Circumdati</taxon>
    </lineage>
</organism>
<dbReference type="EMBL" id="KZ826433">
    <property type="protein sequence ID" value="PYI00861.1"/>
    <property type="molecule type" value="Genomic_DNA"/>
</dbReference>